<sequence>MNDCAGLQASLTNGDCISLPPSYERQQMPTNPAFWNPQQQQQIAFNNNNGANIQRNSLLFDTPTTSQNGNFDIIQQQQLPQFTPEGPSPNISSPYFNNISQQQLKQFQDSQRKSVGGGTNIYQQQQQQEFQRPTSNFSSGQPQFVDQQKIQQQISSPSVTSTADLLVPNGVGGNGGGQQGNIQQGFPPHFQLPQNGMFDPSNNNNGGILDVNNPANFNMNGNCNSPMFRQSIQMNNN</sequence>
<dbReference type="Proteomes" id="UP000887561">
    <property type="component" value="Unplaced"/>
</dbReference>
<keyword evidence="1" id="KW-1185">Reference proteome</keyword>
<accession>A0A915LT68</accession>
<dbReference type="WBParaSite" id="scaffold16092_cov139.g18116">
    <property type="protein sequence ID" value="scaffold16092_cov139.g18116"/>
    <property type="gene ID" value="scaffold16092_cov139.g18116"/>
</dbReference>
<evidence type="ECO:0000313" key="2">
    <source>
        <dbReference type="WBParaSite" id="scaffold16092_cov139.g18116"/>
    </source>
</evidence>
<proteinExistence type="predicted"/>
<reference evidence="2" key="1">
    <citation type="submission" date="2022-11" db="UniProtKB">
        <authorList>
            <consortium name="WormBaseParasite"/>
        </authorList>
    </citation>
    <scope>IDENTIFICATION</scope>
</reference>
<name>A0A915LT68_MELJA</name>
<protein>
    <submittedName>
        <fullName evidence="2">Uncharacterized protein</fullName>
    </submittedName>
</protein>
<evidence type="ECO:0000313" key="1">
    <source>
        <dbReference type="Proteomes" id="UP000887561"/>
    </source>
</evidence>
<dbReference type="AlphaFoldDB" id="A0A915LT68"/>
<organism evidence="1 2">
    <name type="scientific">Meloidogyne javanica</name>
    <name type="common">Root-knot nematode worm</name>
    <dbReference type="NCBI Taxonomy" id="6303"/>
    <lineage>
        <taxon>Eukaryota</taxon>
        <taxon>Metazoa</taxon>
        <taxon>Ecdysozoa</taxon>
        <taxon>Nematoda</taxon>
        <taxon>Chromadorea</taxon>
        <taxon>Rhabditida</taxon>
        <taxon>Tylenchina</taxon>
        <taxon>Tylenchomorpha</taxon>
        <taxon>Tylenchoidea</taxon>
        <taxon>Meloidogynidae</taxon>
        <taxon>Meloidogyninae</taxon>
        <taxon>Meloidogyne</taxon>
        <taxon>Meloidogyne incognita group</taxon>
    </lineage>
</organism>